<evidence type="ECO:0000313" key="3">
    <source>
        <dbReference type="Proteomes" id="UP000008524"/>
    </source>
</evidence>
<dbReference type="GeneID" id="3662100"/>
<name>Q389G7_TRYB2</name>
<proteinExistence type="predicted"/>
<dbReference type="KEGG" id="tbr:Tb10.26.0160"/>
<reference evidence="2 3" key="1">
    <citation type="journal article" date="2005" name="Science">
        <title>Comparative genomics of trypanosomatid parasitic protozoa.</title>
        <authorList>
            <person name="El-Sayed N.M."/>
            <person name="Myler P.J."/>
            <person name="Blandin G."/>
            <person name="Berriman M."/>
            <person name="Crabtree J."/>
            <person name="Aggarwal G."/>
            <person name="Caler E."/>
            <person name="Renauld H."/>
            <person name="Worthey E.A."/>
            <person name="Hertz-Fowler C."/>
            <person name="Ghedin E."/>
            <person name="Peacock C."/>
            <person name="Bartholomeu D.C."/>
            <person name="Haas B.J."/>
            <person name="Tran A.N."/>
            <person name="Wortman J.R."/>
            <person name="Alsmark U.C."/>
            <person name="Angiuoli S."/>
            <person name="Anupama A."/>
            <person name="Badger J."/>
            <person name="Bringaud F."/>
            <person name="Cadag E."/>
            <person name="Carlton J.M."/>
            <person name="Cerqueira G.C."/>
            <person name="Creasy T."/>
            <person name="Delcher A.L."/>
            <person name="Djikeng A."/>
            <person name="Embley T.M."/>
            <person name="Hauser C."/>
            <person name="Ivens A.C."/>
            <person name="Kummerfeld S.K."/>
            <person name="Pereira-Leal J.B."/>
            <person name="Nilsson D."/>
            <person name="Peterson J."/>
            <person name="Salzberg S.L."/>
            <person name="Shallom J."/>
            <person name="Silva J.C."/>
            <person name="Sundaram J."/>
            <person name="Westenberger S."/>
            <person name="White O."/>
            <person name="Melville S.E."/>
            <person name="Donelson J.E."/>
            <person name="Andersson B."/>
            <person name="Stuart K.D."/>
            <person name="Hall N."/>
        </authorList>
    </citation>
    <scope>NUCLEOTIDE SEQUENCE [LARGE SCALE GENOMIC DNA]</scope>
    <source>
        <strain evidence="2 3">927/4 GUTat10.1</strain>
    </source>
</reference>
<evidence type="ECO:0000256" key="1">
    <source>
        <dbReference type="SAM" id="MobiDB-lite"/>
    </source>
</evidence>
<feature type="region of interest" description="Disordered" evidence="1">
    <location>
        <begin position="1"/>
        <end position="23"/>
    </location>
</feature>
<accession>Q389G7</accession>
<gene>
    <name evidence="2" type="ORF">Tb10.26.0160</name>
</gene>
<dbReference type="Proteomes" id="UP000008524">
    <property type="component" value="Chromosome 10"/>
</dbReference>
<protein>
    <submittedName>
        <fullName evidence="2">Uncharacterized protein</fullName>
    </submittedName>
</protein>
<organism evidence="2 3">
    <name type="scientific">Trypanosoma brucei brucei (strain 927/4 GUTat10.1)</name>
    <dbReference type="NCBI Taxonomy" id="185431"/>
    <lineage>
        <taxon>Eukaryota</taxon>
        <taxon>Discoba</taxon>
        <taxon>Euglenozoa</taxon>
        <taxon>Kinetoplastea</taxon>
        <taxon>Metakinetoplastina</taxon>
        <taxon>Trypanosomatida</taxon>
        <taxon>Trypanosomatidae</taxon>
        <taxon>Trypanosoma</taxon>
    </lineage>
</organism>
<dbReference type="PaxDb" id="5691-EAN78553"/>
<sequence length="36" mass="4159">MKPDLTLVPFHKPQHRRESQQTLSWSSVSAARVLVQ</sequence>
<dbReference type="EMBL" id="CM000208">
    <property type="protein sequence ID" value="EAN78553.1"/>
    <property type="molecule type" value="Genomic_DNA"/>
</dbReference>
<reference evidence="2 3" key="2">
    <citation type="journal article" date="2005" name="Science">
        <title>The genome of the African trypanosome Trypanosoma brucei.</title>
        <authorList>
            <person name="Berriman M."/>
            <person name="Ghedin E."/>
            <person name="Hertz-Fowler C."/>
            <person name="Blandin G."/>
            <person name="Renauld H."/>
            <person name="Bartholomeu D.C."/>
            <person name="Lennard N.J."/>
            <person name="Caler E."/>
            <person name="Hamlin N.E."/>
            <person name="Haas B."/>
            <person name="Bohme U."/>
            <person name="Hannick L."/>
            <person name="Aslett M.A."/>
            <person name="Shallom J."/>
            <person name="Marcello L."/>
            <person name="Hou L."/>
            <person name="Wickstead B."/>
            <person name="Alsmark U.C."/>
            <person name="Arrowsmith C."/>
            <person name="Atkin R.J."/>
            <person name="Barron A.J."/>
            <person name="Bringaud F."/>
            <person name="Brooks K."/>
            <person name="Carrington M."/>
            <person name="Cherevach I."/>
            <person name="Chillingworth T.J."/>
            <person name="Churcher C."/>
            <person name="Clark L.N."/>
            <person name="Corton C.H."/>
            <person name="Cronin A."/>
            <person name="Davies R.M."/>
            <person name="Doggett J."/>
            <person name="Djikeng A."/>
            <person name="Feldblyum T."/>
            <person name="Field M.C."/>
            <person name="Fraser A."/>
            <person name="Goodhead I."/>
            <person name="Hance Z."/>
            <person name="Harper D."/>
            <person name="Harris B.R."/>
            <person name="Hauser H."/>
            <person name="Hostetler J."/>
            <person name="Ivens A."/>
            <person name="Jagels K."/>
            <person name="Johnson D."/>
            <person name="Johnson J."/>
            <person name="Jones K."/>
            <person name="Kerhornou A.X."/>
            <person name="Koo H."/>
            <person name="Larke N."/>
            <person name="Landfear S."/>
            <person name="Larkin C."/>
            <person name="Leech V."/>
            <person name="Line A."/>
            <person name="Lord A."/>
            <person name="Macleod A."/>
            <person name="Mooney P.J."/>
            <person name="Moule S."/>
            <person name="Martin D.M."/>
            <person name="Morgan G.W."/>
            <person name="Mungall K."/>
            <person name="Norbertczak H."/>
            <person name="Ormond D."/>
            <person name="Pai G."/>
            <person name="Peacock C.S."/>
            <person name="Peterson J."/>
            <person name="Quail M.A."/>
            <person name="Rabbinowitsch E."/>
            <person name="Rajandream M.A."/>
            <person name="Reitter C."/>
            <person name="Salzberg S.L."/>
            <person name="Sanders M."/>
            <person name="Schobel S."/>
            <person name="Sharp S."/>
            <person name="Simmonds M."/>
            <person name="Simpson A.J."/>
            <person name="Tallon L."/>
            <person name="Turner C.M."/>
            <person name="Tait A."/>
            <person name="Tivey A.R."/>
            <person name="Van Aken S."/>
            <person name="Walker D."/>
            <person name="Wanless D."/>
            <person name="Wang S."/>
            <person name="White B."/>
            <person name="White O."/>
            <person name="Whitehead S."/>
            <person name="Woodward J."/>
            <person name="Wortman J."/>
            <person name="Adams M.D."/>
            <person name="Embley T.M."/>
            <person name="Gull K."/>
            <person name="Ullu E."/>
            <person name="Barry J.D."/>
            <person name="Fairlamb A.H."/>
            <person name="Opperdoes F."/>
            <person name="Barrell B.G."/>
            <person name="Donelson J.E."/>
            <person name="Hall N."/>
            <person name="Fraser C.M."/>
            <person name="Melville S.E."/>
            <person name="El-Sayed N.M."/>
        </authorList>
    </citation>
    <scope>NUCLEOTIDE SEQUENCE [LARGE SCALE GENOMIC DNA]</scope>
    <source>
        <strain evidence="2 3">927/4 GUTat10.1</strain>
    </source>
</reference>
<evidence type="ECO:0000313" key="2">
    <source>
        <dbReference type="EMBL" id="EAN78553.1"/>
    </source>
</evidence>
<dbReference type="AlphaFoldDB" id="Q389G7"/>
<keyword evidence="3" id="KW-1185">Reference proteome</keyword>
<dbReference type="InParanoid" id="Q389G7"/>
<dbReference type="RefSeq" id="XP_024498460.1">
    <property type="nucleotide sequence ID" value="XM_024642675.1"/>
</dbReference>